<dbReference type="Proteomes" id="UP000249254">
    <property type="component" value="Unassembled WGS sequence"/>
</dbReference>
<dbReference type="SUPFAM" id="SSF52096">
    <property type="entry name" value="ClpP/crotonase"/>
    <property type="match status" value="1"/>
</dbReference>
<comment type="caution">
    <text evidence="4">The sequence shown here is derived from an EMBL/GenBank/DDBJ whole genome shotgun (WGS) entry which is preliminary data.</text>
</comment>
<dbReference type="GO" id="GO:0004300">
    <property type="term" value="F:enoyl-CoA hydratase activity"/>
    <property type="evidence" value="ECO:0007669"/>
    <property type="project" value="UniProtKB-EC"/>
</dbReference>
<dbReference type="AlphaFoldDB" id="A0A328ALN1"/>
<dbReference type="InterPro" id="IPR029045">
    <property type="entry name" value="ClpP/crotonase-like_dom_sf"/>
</dbReference>
<dbReference type="InterPro" id="IPR018376">
    <property type="entry name" value="Enoyl-CoA_hyd/isom_CS"/>
</dbReference>
<dbReference type="PANTHER" id="PTHR11941:SF133">
    <property type="entry name" value="1,2-EPOXYPHENYLACETYL-COA ISOMERASE"/>
    <property type="match status" value="1"/>
</dbReference>
<dbReference type="Gene3D" id="3.90.226.10">
    <property type="entry name" value="2-enoyl-CoA Hydratase, Chain A, domain 1"/>
    <property type="match status" value="1"/>
</dbReference>
<sequence>MSAAPAVQVSYSRRGPLGVIRLERPDALNALTLGMIAEVERLARGAEADPEVIALCITGAGRGFCAGIDMEVLADYASGGRPQQGGPLGERPRNPALFSFLLDISKPVIAAINGPAAGGGFVLAMMCDLRFMAEEAALTTVFTKRGLIAEHGTSWLLPRMIGLSRALDLLWSARRIDGAEAYRLGFADRLVPGADLLATVEAYAADLAAHTSPRALAVIKSEVHRHLETGFEDAARDAEALMAVALAHPDATEGATSFIERRPPRFAPWTGEE</sequence>
<comment type="similarity">
    <text evidence="1 3">Belongs to the enoyl-CoA hydratase/isomerase family.</text>
</comment>
<dbReference type="PROSITE" id="PS00166">
    <property type="entry name" value="ENOYL_COA_HYDRATASE"/>
    <property type="match status" value="1"/>
</dbReference>
<dbReference type="InterPro" id="IPR014748">
    <property type="entry name" value="Enoyl-CoA_hydra_C"/>
</dbReference>
<dbReference type="CDD" id="cd06558">
    <property type="entry name" value="crotonase-like"/>
    <property type="match status" value="1"/>
</dbReference>
<dbReference type="OrthoDB" id="9777711at2"/>
<dbReference type="Gene3D" id="1.10.12.10">
    <property type="entry name" value="Lyase 2-enoyl-coa Hydratase, Chain A, domain 2"/>
    <property type="match status" value="1"/>
</dbReference>
<evidence type="ECO:0000256" key="2">
    <source>
        <dbReference type="ARBA" id="ARBA00023239"/>
    </source>
</evidence>
<reference evidence="5" key="1">
    <citation type="submission" date="2018-05" db="EMBL/GenBank/DDBJ databases">
        <authorList>
            <person name="Li X."/>
        </authorList>
    </citation>
    <scope>NUCLEOTIDE SEQUENCE [LARGE SCALE GENOMIC DNA]</scope>
    <source>
        <strain evidence="5">LX32</strain>
    </source>
</reference>
<evidence type="ECO:0000256" key="1">
    <source>
        <dbReference type="ARBA" id="ARBA00005254"/>
    </source>
</evidence>
<keyword evidence="5" id="KW-1185">Reference proteome</keyword>
<evidence type="ECO:0000256" key="3">
    <source>
        <dbReference type="RuleBase" id="RU003707"/>
    </source>
</evidence>
<dbReference type="RefSeq" id="WP_111529215.1">
    <property type="nucleotide sequence ID" value="NZ_JBHRSG010000003.1"/>
</dbReference>
<name>A0A328ALN1_9CAUL</name>
<accession>A0A328ALN1</accession>
<dbReference type="GO" id="GO:0006635">
    <property type="term" value="P:fatty acid beta-oxidation"/>
    <property type="evidence" value="ECO:0007669"/>
    <property type="project" value="TreeGrafter"/>
</dbReference>
<dbReference type="Pfam" id="PF00378">
    <property type="entry name" value="ECH_1"/>
    <property type="match status" value="1"/>
</dbReference>
<dbReference type="InterPro" id="IPR001753">
    <property type="entry name" value="Enoyl-CoA_hydra/iso"/>
</dbReference>
<keyword evidence="2 4" id="KW-0456">Lyase</keyword>
<evidence type="ECO:0000313" key="5">
    <source>
        <dbReference type="Proteomes" id="UP000249254"/>
    </source>
</evidence>
<proteinExistence type="inferred from homology"/>
<dbReference type="EMBL" id="QFYQ01000001">
    <property type="protein sequence ID" value="RAK55467.1"/>
    <property type="molecule type" value="Genomic_DNA"/>
</dbReference>
<gene>
    <name evidence="4" type="ORF">DJ017_13555</name>
</gene>
<dbReference type="PANTHER" id="PTHR11941">
    <property type="entry name" value="ENOYL-COA HYDRATASE-RELATED"/>
    <property type="match status" value="1"/>
</dbReference>
<evidence type="ECO:0000313" key="4">
    <source>
        <dbReference type="EMBL" id="RAK55467.1"/>
    </source>
</evidence>
<protein>
    <submittedName>
        <fullName evidence="4">Enoyl-CoA hydratase</fullName>
        <ecNumber evidence="4">4.2.1.17</ecNumber>
    </submittedName>
</protein>
<dbReference type="EC" id="4.2.1.17" evidence="4"/>
<organism evidence="4 5">
    <name type="scientific">Phenylobacterium soli</name>
    <dbReference type="NCBI Taxonomy" id="2170551"/>
    <lineage>
        <taxon>Bacteria</taxon>
        <taxon>Pseudomonadati</taxon>
        <taxon>Pseudomonadota</taxon>
        <taxon>Alphaproteobacteria</taxon>
        <taxon>Caulobacterales</taxon>
        <taxon>Caulobacteraceae</taxon>
        <taxon>Phenylobacterium</taxon>
    </lineage>
</organism>